<name>L9X2T3_9EURY</name>
<evidence type="ECO:0000256" key="2">
    <source>
        <dbReference type="ARBA" id="ARBA00012957"/>
    </source>
</evidence>
<dbReference type="InterPro" id="IPR013815">
    <property type="entry name" value="ATP_grasp_subdomain_1"/>
</dbReference>
<dbReference type="EMBL" id="AOIB01000028">
    <property type="protein sequence ID" value="ELY56005.1"/>
    <property type="molecule type" value="Genomic_DNA"/>
</dbReference>
<dbReference type="InterPro" id="IPR051538">
    <property type="entry name" value="Acyl-CoA_Synth/Transferase"/>
</dbReference>
<dbReference type="SUPFAM" id="SSF51735">
    <property type="entry name" value="NAD(P)-binding Rossmann-fold domains"/>
    <property type="match status" value="1"/>
</dbReference>
<dbReference type="InterPro" id="IPR032875">
    <property type="entry name" value="Succ_CoA_lig_flav_dom"/>
</dbReference>
<feature type="domain" description="ATP-grasp" evidence="7">
    <location>
        <begin position="514"/>
        <end position="550"/>
    </location>
</feature>
<dbReference type="Pfam" id="PF13549">
    <property type="entry name" value="ATP-grasp_5"/>
    <property type="match status" value="1"/>
</dbReference>
<dbReference type="SUPFAM" id="SSF56059">
    <property type="entry name" value="Glutathione synthetase ATP-binding domain-like"/>
    <property type="match status" value="1"/>
</dbReference>
<dbReference type="FunFam" id="3.30.1490.20:FF:000020">
    <property type="entry name" value="Protein lysine acetyltransferase"/>
    <property type="match status" value="1"/>
</dbReference>
<dbReference type="InterPro" id="IPR011761">
    <property type="entry name" value="ATP-grasp"/>
</dbReference>
<comment type="caution">
    <text evidence="8">The sequence shown here is derived from an EMBL/GenBank/DDBJ whole genome shotgun (WGS) entry which is preliminary data.</text>
</comment>
<dbReference type="GO" id="GO:0046872">
    <property type="term" value="F:metal ion binding"/>
    <property type="evidence" value="ECO:0007669"/>
    <property type="project" value="InterPro"/>
</dbReference>
<reference evidence="8 9" key="1">
    <citation type="journal article" date="2014" name="PLoS Genet.">
        <title>Phylogenetically driven sequencing of extremely halophilic archaea reveals strategies for static and dynamic osmo-response.</title>
        <authorList>
            <person name="Becker E.A."/>
            <person name="Seitzer P.M."/>
            <person name="Tritt A."/>
            <person name="Larsen D."/>
            <person name="Krusor M."/>
            <person name="Yao A.I."/>
            <person name="Wu D."/>
            <person name="Madern D."/>
            <person name="Eisen J.A."/>
            <person name="Darling A.E."/>
            <person name="Facciotti M.T."/>
        </authorList>
    </citation>
    <scope>NUCLEOTIDE SEQUENCE [LARGE SCALE GENOMIC DNA]</scope>
    <source>
        <strain evidence="8 9">DSM 10524</strain>
    </source>
</reference>
<organism evidence="8 9">
    <name type="scientific">Natronococcus amylolyticus DSM 10524</name>
    <dbReference type="NCBI Taxonomy" id="1227497"/>
    <lineage>
        <taxon>Archaea</taxon>
        <taxon>Methanobacteriati</taxon>
        <taxon>Methanobacteriota</taxon>
        <taxon>Stenosarchaea group</taxon>
        <taxon>Halobacteria</taxon>
        <taxon>Halobacteriales</taxon>
        <taxon>Natrialbaceae</taxon>
        <taxon>Natronococcus</taxon>
    </lineage>
</organism>
<keyword evidence="9" id="KW-1185">Reference proteome</keyword>
<dbReference type="EC" id="6.2.1.13" evidence="2"/>
<evidence type="ECO:0000313" key="9">
    <source>
        <dbReference type="Proteomes" id="UP000011688"/>
    </source>
</evidence>
<dbReference type="Pfam" id="PF13380">
    <property type="entry name" value="CoA_binding_2"/>
    <property type="match status" value="1"/>
</dbReference>
<dbReference type="InterPro" id="IPR016102">
    <property type="entry name" value="Succinyl-CoA_synth-like"/>
</dbReference>
<evidence type="ECO:0000256" key="6">
    <source>
        <dbReference type="PROSITE-ProRule" id="PRU00409"/>
    </source>
</evidence>
<dbReference type="Gene3D" id="3.40.50.261">
    <property type="entry name" value="Succinyl-CoA synthetase domains"/>
    <property type="match status" value="2"/>
</dbReference>
<dbReference type="Gene3D" id="3.30.1490.20">
    <property type="entry name" value="ATP-grasp fold, A domain"/>
    <property type="match status" value="1"/>
</dbReference>
<dbReference type="GO" id="GO:0005524">
    <property type="term" value="F:ATP binding"/>
    <property type="evidence" value="ECO:0007669"/>
    <property type="project" value="UniProtKB-UniRule"/>
</dbReference>
<sequence>MTINNNTTAEATTDFSQLLSPQGVAIVGASREPGKRGHQTLVDLEKSGYEGDIYPVNPKYEGEIQGHKVYQSVSEIPDPVDLAFIATPASTVPSILEECGSADVAGAVVIAAGFSEAGADDLEAQTLEMAREHDIRLFGPNIQGIANVHDGLNLLGGYDIPVGNLALLSQSGNVGLELGSHAAGRCATGFSFNIGIGNETDLKFHEFLPYLNEHEQTDAIIHYVDGMTDARAFLREAQKVSTETPIVVLKGGITNIGQNSAQSHTGSLAGEKAVVDAAYQQAGVIRTEHTDEAVAIADTLAKLPPASGKNIAVLTDGGGNATISADALVQGGFNLPKFTESTRKRLQDIVPDAPNLSNPVDMMGLQGDGDLSIFFDCAEAIVSDPNVDALLLTGVFGGYEEFGPGDTDSKQEADVARDIASLTEEYKVPIAVHCIYSTQGSKALDVFETSGVPTFASLDNAVTSLEKLSQYGEHLSTVERKSDFCLGVEKKNDIEIISEALATGRTTFSEHESRKVLQNAGISLPPFELATTSEEAARAVETFEGPVAMKVVSPEIVHKSDAGGVCLNVSGSESAASEFDRILENTRQYAPEASIDGVLVTPMIDGNREFIIGVTHDDEVGPVIMFGIGGIFVEVLEDVSFRALPLTEYDANLLLDRIDTQELLHGVRGEPGVDRDSLVNLLLDVSSLVKDNPAITELDLNPVFADEDGATIIDASITLSSKY</sequence>
<evidence type="ECO:0000256" key="1">
    <source>
        <dbReference type="ARBA" id="ARBA00001619"/>
    </source>
</evidence>
<dbReference type="Gene3D" id="3.40.50.720">
    <property type="entry name" value="NAD(P)-binding Rossmann-like Domain"/>
    <property type="match status" value="1"/>
</dbReference>
<dbReference type="PROSITE" id="PS50975">
    <property type="entry name" value="ATP_GRASP"/>
    <property type="match status" value="1"/>
</dbReference>
<gene>
    <name evidence="8" type="ORF">C491_13677</name>
</gene>
<dbReference type="OrthoDB" id="18103at2157"/>
<keyword evidence="4 6" id="KW-0547">Nucleotide-binding</keyword>
<evidence type="ECO:0000256" key="4">
    <source>
        <dbReference type="ARBA" id="ARBA00022741"/>
    </source>
</evidence>
<dbReference type="AlphaFoldDB" id="L9X2T3"/>
<keyword evidence="5 6" id="KW-0067">ATP-binding</keyword>
<dbReference type="GO" id="GO:0043758">
    <property type="term" value="F:acetate-CoA ligase (ADP-forming) activity"/>
    <property type="evidence" value="ECO:0007669"/>
    <property type="project" value="UniProtKB-EC"/>
</dbReference>
<dbReference type="STRING" id="1227497.C491_13677"/>
<dbReference type="Gene3D" id="3.30.470.20">
    <property type="entry name" value="ATP-grasp fold, B domain"/>
    <property type="match status" value="1"/>
</dbReference>
<accession>L9X2T3</accession>
<dbReference type="InterPro" id="IPR036291">
    <property type="entry name" value="NAD(P)-bd_dom_sf"/>
</dbReference>
<dbReference type="SUPFAM" id="SSF52210">
    <property type="entry name" value="Succinyl-CoA synthetase domains"/>
    <property type="match status" value="2"/>
</dbReference>
<keyword evidence="3" id="KW-0436">Ligase</keyword>
<dbReference type="eggNOG" id="arCOG01340">
    <property type="taxonomic scope" value="Archaea"/>
</dbReference>
<dbReference type="Proteomes" id="UP000011688">
    <property type="component" value="Unassembled WGS sequence"/>
</dbReference>
<dbReference type="PANTHER" id="PTHR43334">
    <property type="entry name" value="ACETATE--COA LIGASE [ADP-FORMING]"/>
    <property type="match status" value="1"/>
</dbReference>
<dbReference type="Pfam" id="PF13607">
    <property type="entry name" value="Succ_CoA_lig"/>
    <property type="match status" value="1"/>
</dbReference>
<comment type="catalytic activity">
    <reaction evidence="1">
        <text>acetate + ATP + CoA = acetyl-CoA + ADP + phosphate</text>
        <dbReference type="Rhea" id="RHEA:15081"/>
        <dbReference type="ChEBI" id="CHEBI:30089"/>
        <dbReference type="ChEBI" id="CHEBI:30616"/>
        <dbReference type="ChEBI" id="CHEBI:43474"/>
        <dbReference type="ChEBI" id="CHEBI:57287"/>
        <dbReference type="ChEBI" id="CHEBI:57288"/>
        <dbReference type="ChEBI" id="CHEBI:456216"/>
        <dbReference type="EC" id="6.2.1.13"/>
    </reaction>
</comment>
<dbReference type="InterPro" id="IPR003781">
    <property type="entry name" value="CoA-bd"/>
</dbReference>
<dbReference type="RefSeq" id="WP_005557166.1">
    <property type="nucleotide sequence ID" value="NZ_AOIB01000028.1"/>
</dbReference>
<dbReference type="SMART" id="SM00881">
    <property type="entry name" value="CoA_binding"/>
    <property type="match status" value="1"/>
</dbReference>
<protein>
    <recommendedName>
        <fullName evidence="2">acetate--CoA ligase (ADP-forming)</fullName>
        <ecNumber evidence="2">6.2.1.13</ecNumber>
    </recommendedName>
</protein>
<proteinExistence type="predicted"/>
<evidence type="ECO:0000256" key="3">
    <source>
        <dbReference type="ARBA" id="ARBA00022598"/>
    </source>
</evidence>
<evidence type="ECO:0000259" key="7">
    <source>
        <dbReference type="PROSITE" id="PS50975"/>
    </source>
</evidence>
<evidence type="ECO:0000256" key="5">
    <source>
        <dbReference type="ARBA" id="ARBA00022840"/>
    </source>
</evidence>
<dbReference type="PANTHER" id="PTHR43334:SF2">
    <property type="entry name" value="ACETATE--COA LIGASE [ADP-FORMING]"/>
    <property type="match status" value="1"/>
</dbReference>
<evidence type="ECO:0000313" key="8">
    <source>
        <dbReference type="EMBL" id="ELY56005.1"/>
    </source>
</evidence>